<dbReference type="Gene3D" id="3.60.10.10">
    <property type="entry name" value="Endonuclease/exonuclease/phosphatase"/>
    <property type="match status" value="1"/>
</dbReference>
<accession>A0A4C1W4M4</accession>
<name>A0A4C1W4M4_EUMVA</name>
<dbReference type="GO" id="GO:0003824">
    <property type="term" value="F:catalytic activity"/>
    <property type="evidence" value="ECO:0007669"/>
    <property type="project" value="InterPro"/>
</dbReference>
<protein>
    <submittedName>
        <fullName evidence="2">Craniofacial development protein 2</fullName>
    </submittedName>
</protein>
<dbReference type="EMBL" id="BGZK01000480">
    <property type="protein sequence ID" value="GBP46288.1"/>
    <property type="molecule type" value="Genomic_DNA"/>
</dbReference>
<dbReference type="SUPFAM" id="SSF56219">
    <property type="entry name" value="DNase I-like"/>
    <property type="match status" value="1"/>
</dbReference>
<dbReference type="PANTHER" id="PTHR31635">
    <property type="entry name" value="REVERSE TRANSCRIPTASE DOMAIN-CONTAINING PROTEIN-RELATED"/>
    <property type="match status" value="1"/>
</dbReference>
<organism evidence="2 3">
    <name type="scientific">Eumeta variegata</name>
    <name type="common">Bagworm moth</name>
    <name type="synonym">Eumeta japonica</name>
    <dbReference type="NCBI Taxonomy" id="151549"/>
    <lineage>
        <taxon>Eukaryota</taxon>
        <taxon>Metazoa</taxon>
        <taxon>Ecdysozoa</taxon>
        <taxon>Arthropoda</taxon>
        <taxon>Hexapoda</taxon>
        <taxon>Insecta</taxon>
        <taxon>Pterygota</taxon>
        <taxon>Neoptera</taxon>
        <taxon>Endopterygota</taxon>
        <taxon>Lepidoptera</taxon>
        <taxon>Glossata</taxon>
        <taxon>Ditrysia</taxon>
        <taxon>Tineoidea</taxon>
        <taxon>Psychidae</taxon>
        <taxon>Oiketicinae</taxon>
        <taxon>Eumeta</taxon>
    </lineage>
</organism>
<sequence>MRHLPTRLVPVEDYDQNPPKTRTINQIHIATYNVRKLSSHDRLIELEEAIKQIKYDVIGISEVRRQGPSIEEYNNFILCYVGQTPVKYGVGFVINKLHKNNIESFTGITERVAVLNINFQGYKLTIIQAYSPTETANENEIEEFYKTLDNTLENTHNTIILMGDFNAKVGITKEVHLITKQFGYGKRNDRGQKLVDYAPGNKLTIINTCFKKNPSRRWTWRSPDATDFYKTLYSDPSQRDTIQNNNTEHDTLPHYDHIKSIDESEIIQAIKRLKLEKSPGSDNTNEALKTAYEILATPLADVFNLILQNSETPTQWSESNIILIYKKGYPKNISNCIPISLQPSLYKLFLAIINTRISPVI</sequence>
<dbReference type="STRING" id="151549.A0A4C1W4M4"/>
<dbReference type="CDD" id="cd09076">
    <property type="entry name" value="L1-EN"/>
    <property type="match status" value="1"/>
</dbReference>
<gene>
    <name evidence="2" type="primary">CFDP2</name>
    <name evidence="2" type="ORF">EVAR_30419_1</name>
</gene>
<evidence type="ECO:0000313" key="3">
    <source>
        <dbReference type="Proteomes" id="UP000299102"/>
    </source>
</evidence>
<dbReference type="OrthoDB" id="410104at2759"/>
<reference evidence="2 3" key="1">
    <citation type="journal article" date="2019" name="Commun. Biol.">
        <title>The bagworm genome reveals a unique fibroin gene that provides high tensile strength.</title>
        <authorList>
            <person name="Kono N."/>
            <person name="Nakamura H."/>
            <person name="Ohtoshi R."/>
            <person name="Tomita M."/>
            <person name="Numata K."/>
            <person name="Arakawa K."/>
        </authorList>
    </citation>
    <scope>NUCLEOTIDE SEQUENCE [LARGE SCALE GENOMIC DNA]</scope>
</reference>
<feature type="domain" description="Endonuclease/exonuclease/phosphatase" evidence="1">
    <location>
        <begin position="30"/>
        <end position="167"/>
    </location>
</feature>
<dbReference type="Pfam" id="PF03372">
    <property type="entry name" value="Exo_endo_phos"/>
    <property type="match status" value="1"/>
</dbReference>
<dbReference type="AlphaFoldDB" id="A0A4C1W4M4"/>
<dbReference type="Proteomes" id="UP000299102">
    <property type="component" value="Unassembled WGS sequence"/>
</dbReference>
<keyword evidence="3" id="KW-1185">Reference proteome</keyword>
<dbReference type="InterPro" id="IPR036691">
    <property type="entry name" value="Endo/exonu/phosph_ase_sf"/>
</dbReference>
<comment type="caution">
    <text evidence="2">The sequence shown here is derived from an EMBL/GenBank/DDBJ whole genome shotgun (WGS) entry which is preliminary data.</text>
</comment>
<evidence type="ECO:0000259" key="1">
    <source>
        <dbReference type="Pfam" id="PF03372"/>
    </source>
</evidence>
<dbReference type="InterPro" id="IPR005135">
    <property type="entry name" value="Endo/exonuclease/phosphatase"/>
</dbReference>
<evidence type="ECO:0000313" key="2">
    <source>
        <dbReference type="EMBL" id="GBP46288.1"/>
    </source>
</evidence>
<dbReference type="PANTHER" id="PTHR31635:SF196">
    <property type="entry name" value="REVERSE TRANSCRIPTASE DOMAIN-CONTAINING PROTEIN-RELATED"/>
    <property type="match status" value="1"/>
</dbReference>
<proteinExistence type="predicted"/>